<feature type="transmembrane region" description="Helical" evidence="11">
    <location>
        <begin position="166"/>
        <end position="187"/>
    </location>
</feature>
<evidence type="ECO:0000259" key="13">
    <source>
        <dbReference type="PROSITE" id="PS50929"/>
    </source>
</evidence>
<dbReference type="GO" id="GO:0015421">
    <property type="term" value="F:ABC-type oligopeptide transporter activity"/>
    <property type="evidence" value="ECO:0007669"/>
    <property type="project" value="TreeGrafter"/>
</dbReference>
<dbReference type="CDD" id="cd18552">
    <property type="entry name" value="ABC_6TM_MsbA_like"/>
    <property type="match status" value="1"/>
</dbReference>
<evidence type="ECO:0000256" key="1">
    <source>
        <dbReference type="ARBA" id="ARBA00004651"/>
    </source>
</evidence>
<dbReference type="InterPro" id="IPR003593">
    <property type="entry name" value="AAA+_ATPase"/>
</dbReference>
<evidence type="ECO:0000259" key="12">
    <source>
        <dbReference type="PROSITE" id="PS50893"/>
    </source>
</evidence>
<proteinExistence type="predicted"/>
<dbReference type="AlphaFoldDB" id="A0A2I7N565"/>
<feature type="transmembrane region" description="Helical" evidence="11">
    <location>
        <begin position="254"/>
        <end position="271"/>
    </location>
</feature>
<dbReference type="OrthoDB" id="8554730at2"/>
<keyword evidence="10 11" id="KW-0472">Membrane</keyword>
<dbReference type="PROSITE" id="PS00211">
    <property type="entry name" value="ABC_TRANSPORTER_1"/>
    <property type="match status" value="1"/>
</dbReference>
<evidence type="ECO:0000256" key="8">
    <source>
        <dbReference type="ARBA" id="ARBA00022989"/>
    </source>
</evidence>
<accession>A0A2I7N565</accession>
<evidence type="ECO:0000313" key="15">
    <source>
        <dbReference type="Proteomes" id="UP000236655"/>
    </source>
</evidence>
<feature type="domain" description="ABC transmembrane type-1" evidence="13">
    <location>
        <begin position="30"/>
        <end position="311"/>
    </location>
</feature>
<protein>
    <submittedName>
        <fullName evidence="14">Lipid A export permease/ATP-binding protein MsbA</fullName>
    </submittedName>
</protein>
<comment type="subcellular location">
    <subcellularLocation>
        <location evidence="1">Cell membrane</location>
        <topology evidence="1">Multi-pass membrane protein</topology>
    </subcellularLocation>
</comment>
<evidence type="ECO:0000256" key="9">
    <source>
        <dbReference type="ARBA" id="ARBA00023055"/>
    </source>
</evidence>
<feature type="transmembrane region" description="Helical" evidence="11">
    <location>
        <begin position="66"/>
        <end position="85"/>
    </location>
</feature>
<dbReference type="InterPro" id="IPR036640">
    <property type="entry name" value="ABC1_TM_sf"/>
</dbReference>
<dbReference type="GO" id="GO:0005524">
    <property type="term" value="F:ATP binding"/>
    <property type="evidence" value="ECO:0007669"/>
    <property type="project" value="UniProtKB-KW"/>
</dbReference>
<dbReference type="NCBIfam" id="TIGR02203">
    <property type="entry name" value="MsbA_lipidA"/>
    <property type="match status" value="1"/>
</dbReference>
<gene>
    <name evidence="14" type="primary">msbA</name>
    <name evidence="14" type="ORF">CUN60_04460</name>
</gene>
<dbReference type="Gene3D" id="3.40.50.300">
    <property type="entry name" value="P-loop containing nucleotide triphosphate hydrolases"/>
    <property type="match status" value="1"/>
</dbReference>
<dbReference type="PROSITE" id="PS50929">
    <property type="entry name" value="ABC_TM1F"/>
    <property type="match status" value="1"/>
</dbReference>
<dbReference type="PROSITE" id="PS50893">
    <property type="entry name" value="ABC_TRANSPORTER_2"/>
    <property type="match status" value="1"/>
</dbReference>
<dbReference type="Pfam" id="PF00664">
    <property type="entry name" value="ABC_membrane"/>
    <property type="match status" value="1"/>
</dbReference>
<dbReference type="SUPFAM" id="SSF52540">
    <property type="entry name" value="P-loop containing nucleoside triphosphate hydrolases"/>
    <property type="match status" value="1"/>
</dbReference>
<dbReference type="SMART" id="SM00382">
    <property type="entry name" value="AAA"/>
    <property type="match status" value="1"/>
</dbReference>
<dbReference type="InterPro" id="IPR027417">
    <property type="entry name" value="P-loop_NTPase"/>
</dbReference>
<keyword evidence="9" id="KW-0445">Lipid transport</keyword>
<keyword evidence="7" id="KW-1278">Translocase</keyword>
<name>A0A2I7N565_9NEIS</name>
<evidence type="ECO:0000256" key="11">
    <source>
        <dbReference type="SAM" id="Phobius"/>
    </source>
</evidence>
<dbReference type="GO" id="GO:0034040">
    <property type="term" value="F:ATPase-coupled lipid transmembrane transporter activity"/>
    <property type="evidence" value="ECO:0007669"/>
    <property type="project" value="InterPro"/>
</dbReference>
<dbReference type="PANTHER" id="PTHR43394:SF1">
    <property type="entry name" value="ATP-BINDING CASSETTE SUB-FAMILY B MEMBER 10, MITOCHONDRIAL"/>
    <property type="match status" value="1"/>
</dbReference>
<organism evidence="14 15">
    <name type="scientific">Aquella oligotrophica</name>
    <dbReference type="NCBI Taxonomy" id="2067065"/>
    <lineage>
        <taxon>Bacteria</taxon>
        <taxon>Pseudomonadati</taxon>
        <taxon>Pseudomonadota</taxon>
        <taxon>Betaproteobacteria</taxon>
        <taxon>Neisseriales</taxon>
        <taxon>Neisseriaceae</taxon>
        <taxon>Aquella</taxon>
    </lineage>
</organism>
<evidence type="ECO:0000256" key="6">
    <source>
        <dbReference type="ARBA" id="ARBA00022840"/>
    </source>
</evidence>
<feature type="domain" description="ABC transporter" evidence="12">
    <location>
        <begin position="343"/>
        <end position="579"/>
    </location>
</feature>
<keyword evidence="15" id="KW-1185">Reference proteome</keyword>
<dbReference type="FunFam" id="3.40.50.300:FF:000140">
    <property type="entry name" value="Lipid A export ATP-binding/permease protein MsbA"/>
    <property type="match status" value="1"/>
</dbReference>
<dbReference type="Proteomes" id="UP000236655">
    <property type="component" value="Chromosome"/>
</dbReference>
<dbReference type="InterPro" id="IPR017871">
    <property type="entry name" value="ABC_transporter-like_CS"/>
</dbReference>
<keyword evidence="3" id="KW-1003">Cell membrane</keyword>
<dbReference type="GO" id="GO:0005886">
    <property type="term" value="C:plasma membrane"/>
    <property type="evidence" value="ECO:0007669"/>
    <property type="project" value="UniProtKB-SubCell"/>
</dbReference>
<keyword evidence="8 11" id="KW-1133">Transmembrane helix</keyword>
<dbReference type="InterPro" id="IPR011917">
    <property type="entry name" value="ABC_transpr_lipidA"/>
</dbReference>
<evidence type="ECO:0000256" key="10">
    <source>
        <dbReference type="ARBA" id="ARBA00023136"/>
    </source>
</evidence>
<dbReference type="InterPro" id="IPR039421">
    <property type="entry name" value="Type_1_exporter"/>
</dbReference>
<evidence type="ECO:0000313" key="14">
    <source>
        <dbReference type="EMBL" id="AUR51571.1"/>
    </source>
</evidence>
<dbReference type="KEGG" id="nba:CUN60_04460"/>
<dbReference type="RefSeq" id="WP_102950870.1">
    <property type="nucleotide sequence ID" value="NZ_CP024847.1"/>
</dbReference>
<dbReference type="GO" id="GO:0016887">
    <property type="term" value="F:ATP hydrolysis activity"/>
    <property type="evidence" value="ECO:0007669"/>
    <property type="project" value="InterPro"/>
</dbReference>
<dbReference type="SUPFAM" id="SSF90123">
    <property type="entry name" value="ABC transporter transmembrane region"/>
    <property type="match status" value="1"/>
</dbReference>
<dbReference type="PANTHER" id="PTHR43394">
    <property type="entry name" value="ATP-DEPENDENT PERMEASE MDL1, MITOCHONDRIAL"/>
    <property type="match status" value="1"/>
</dbReference>
<dbReference type="Gene3D" id="1.20.1560.10">
    <property type="entry name" value="ABC transporter type 1, transmembrane domain"/>
    <property type="match status" value="1"/>
</dbReference>
<evidence type="ECO:0000256" key="4">
    <source>
        <dbReference type="ARBA" id="ARBA00022692"/>
    </source>
</evidence>
<keyword evidence="6 14" id="KW-0067">ATP-binding</keyword>
<dbReference type="Pfam" id="PF00005">
    <property type="entry name" value="ABC_tran"/>
    <property type="match status" value="1"/>
</dbReference>
<dbReference type="InterPro" id="IPR011527">
    <property type="entry name" value="ABC1_TM_dom"/>
</dbReference>
<sequence length="586" mass="65186">MAKVSFDESYQLYRRIFTAYLSKYWRKFSISLVAMAVAAATEPAFARLMKPLIDKGFTDQDKTAMILTPLAVMGIFFIRGAASYVNETTSTWLSGTVVEQMRQQMFNKLLRMPVAYYDNHNSGRMISRILFDVTQITDAGFNVITVTVKDGLTIIGLLGLLFYTDWQLTLFCFFTMPFVLVLVRILAKRLRKLNKNNQEQYGEMTQVVTEAVSGQKVVKLFDGYSYETSRFTDFASSIKKNNVRQSGTSSLNSGLSQFLFAMALSCILYFATSRSQASGFTAGDFVSFITAMIMIAQPMKRITNVTQSLQRGLASAESVFEFLDEKEEADDGHAELETITGNISIQNMSFKYPVAEDMALKNISVEIRAGETVALVGSSGSGKTTLANMIPRFYSPTTGVITLDNQDLETIALKSLRKHIALVSQEVVLFNDSVYNNIAYGSNSNFTKEDVYNAAKLANALEFIEQLPNGFDTDIGENGTRLSGGQKQRLAIARALLKNAPILVLDEATSALDNQSEKLVQEALDRLMSNRTTLVIAHRLSTIQHADKIIVMDKGQIIEVGKHDELLANNGHYANLYNIQFRNNGV</sequence>
<keyword evidence="2" id="KW-0813">Transport</keyword>
<dbReference type="EMBL" id="CP024847">
    <property type="protein sequence ID" value="AUR51571.1"/>
    <property type="molecule type" value="Genomic_DNA"/>
</dbReference>
<evidence type="ECO:0000256" key="7">
    <source>
        <dbReference type="ARBA" id="ARBA00022967"/>
    </source>
</evidence>
<feature type="transmembrane region" description="Helical" evidence="11">
    <location>
        <begin position="28"/>
        <end position="45"/>
    </location>
</feature>
<dbReference type="InterPro" id="IPR003439">
    <property type="entry name" value="ABC_transporter-like_ATP-bd"/>
</dbReference>
<keyword evidence="5" id="KW-0547">Nucleotide-binding</keyword>
<evidence type="ECO:0000256" key="5">
    <source>
        <dbReference type="ARBA" id="ARBA00022741"/>
    </source>
</evidence>
<evidence type="ECO:0000256" key="3">
    <source>
        <dbReference type="ARBA" id="ARBA00022475"/>
    </source>
</evidence>
<keyword evidence="4 11" id="KW-0812">Transmembrane</keyword>
<evidence type="ECO:0000256" key="2">
    <source>
        <dbReference type="ARBA" id="ARBA00022448"/>
    </source>
</evidence>
<reference evidence="15" key="1">
    <citation type="submission" date="2017-11" db="EMBL/GenBank/DDBJ databases">
        <authorList>
            <person name="Chan K.G."/>
            <person name="Lee L.S."/>
        </authorList>
    </citation>
    <scope>NUCLEOTIDE SEQUENCE [LARGE SCALE GENOMIC DNA]</scope>
    <source>
        <strain evidence="15">DSM 100970</strain>
    </source>
</reference>